<feature type="compositionally biased region" description="Acidic residues" evidence="1">
    <location>
        <begin position="24"/>
        <end position="36"/>
    </location>
</feature>
<feature type="region of interest" description="Disordered" evidence="1">
    <location>
        <begin position="54"/>
        <end position="84"/>
    </location>
</feature>
<name>A0A2M6W689_9BACT</name>
<comment type="caution">
    <text evidence="2">The sequence shown here is derived from an EMBL/GenBank/DDBJ whole genome shotgun (WGS) entry which is preliminary data.</text>
</comment>
<evidence type="ECO:0000256" key="1">
    <source>
        <dbReference type="SAM" id="MobiDB-lite"/>
    </source>
</evidence>
<gene>
    <name evidence="2" type="ORF">COU29_00720</name>
</gene>
<accession>A0A2M6W689</accession>
<dbReference type="Proteomes" id="UP000231426">
    <property type="component" value="Unassembled WGS sequence"/>
</dbReference>
<organism evidence="2 3">
    <name type="scientific">Candidatus Magasanikbacteria bacterium CG10_big_fil_rev_8_21_14_0_10_36_32</name>
    <dbReference type="NCBI Taxonomy" id="1974646"/>
    <lineage>
        <taxon>Bacteria</taxon>
        <taxon>Candidatus Magasanikiibacteriota</taxon>
    </lineage>
</organism>
<feature type="compositionally biased region" description="Basic and acidic residues" evidence="1">
    <location>
        <begin position="1"/>
        <end position="22"/>
    </location>
</feature>
<reference evidence="3" key="1">
    <citation type="submission" date="2017-09" db="EMBL/GenBank/DDBJ databases">
        <title>Depth-based differentiation of microbial function through sediment-hosted aquifers and enrichment of novel symbionts in the deep terrestrial subsurface.</title>
        <authorList>
            <person name="Probst A.J."/>
            <person name="Ladd B."/>
            <person name="Jarett J.K."/>
            <person name="Geller-Mcgrath D.E."/>
            <person name="Sieber C.M.K."/>
            <person name="Emerson J.B."/>
            <person name="Anantharaman K."/>
            <person name="Thomas B.C."/>
            <person name="Malmstrom R."/>
            <person name="Stieglmeier M."/>
            <person name="Klingl A."/>
            <person name="Woyke T."/>
            <person name="Ryan C.M."/>
            <person name="Banfield J.F."/>
        </authorList>
    </citation>
    <scope>NUCLEOTIDE SEQUENCE [LARGE SCALE GENOMIC DNA]</scope>
</reference>
<sequence>MTEQNPFERKNGQQPEHKKPAEVSEPEGEEIELSPDELVEITAEKMEIEAESVVEKSKKEIKRLDKESGLGEPELTEAKKETGVEEETKSFGQKVSEVLKMAKDKIYGLFQSTTEEKPEKEVVFDGVFDPEAELVVIKKLPHQERKQAVEIFKEKLAAQKEGLAKMQTQLIEYVRINPDASFEELVKKAEDLGSPYGMSESQLEITAEVLKAYMEKHKAVRKIRTEYSDDAEIYELLFGQKPKGKVQIVEGPLTLHLRLLDKDDYEHTLRAATDLTHGQQSSDTYIQMMAEKTSGVTLNKVMIPELDGSVIAEKAESEDFNDTAKKIYDHEEQHAMKKFFEEQRNSSNALSEFRASQSDEERENALRHFCRHNRQQIEEKAKDEIMAYFKGSTHSAEQVVGTLTRTQEQGGTYDYFMINKMEEVLSKFLLSKSIDEKYLPMIKKVIHDVFRNEYDNLIKNGVKSFVDLQKSDYSTDKTIALLTHEPLRKWPLVVKRMLESKK</sequence>
<dbReference type="AlphaFoldDB" id="A0A2M6W689"/>
<feature type="region of interest" description="Disordered" evidence="1">
    <location>
        <begin position="1"/>
        <end position="36"/>
    </location>
</feature>
<evidence type="ECO:0000313" key="3">
    <source>
        <dbReference type="Proteomes" id="UP000231426"/>
    </source>
</evidence>
<protein>
    <submittedName>
        <fullName evidence="2">Uncharacterized protein</fullName>
    </submittedName>
</protein>
<evidence type="ECO:0000313" key="2">
    <source>
        <dbReference type="EMBL" id="PIT88301.1"/>
    </source>
</evidence>
<feature type="compositionally biased region" description="Basic and acidic residues" evidence="1">
    <location>
        <begin position="54"/>
        <end position="69"/>
    </location>
</feature>
<dbReference type="EMBL" id="PFBV01000003">
    <property type="protein sequence ID" value="PIT88301.1"/>
    <property type="molecule type" value="Genomic_DNA"/>
</dbReference>
<proteinExistence type="predicted"/>